<dbReference type="GO" id="GO:0005643">
    <property type="term" value="C:nuclear pore"/>
    <property type="evidence" value="ECO:0007669"/>
    <property type="project" value="TreeGrafter"/>
</dbReference>
<dbReference type="SUPFAM" id="SSF50729">
    <property type="entry name" value="PH domain-like"/>
    <property type="match status" value="1"/>
</dbReference>
<dbReference type="Gene3D" id="2.30.29.30">
    <property type="entry name" value="Pleckstrin-homology domain (PH domain)/Phosphotyrosine-binding domain (PTB)"/>
    <property type="match status" value="1"/>
</dbReference>
<dbReference type="PROSITE" id="PS51037">
    <property type="entry name" value="YEATS"/>
    <property type="match status" value="1"/>
</dbReference>
<evidence type="ECO:0000259" key="5">
    <source>
        <dbReference type="PROSITE" id="PS51037"/>
    </source>
</evidence>
<dbReference type="Proteomes" id="UP001172102">
    <property type="component" value="Unassembled WGS sequence"/>
</dbReference>
<dbReference type="GO" id="GO:0005096">
    <property type="term" value="F:GTPase activator activity"/>
    <property type="evidence" value="ECO:0007669"/>
    <property type="project" value="TreeGrafter"/>
</dbReference>
<dbReference type="Pfam" id="PF03366">
    <property type="entry name" value="YEATS"/>
    <property type="match status" value="1"/>
</dbReference>
<dbReference type="EMBL" id="JAUKUA010000005">
    <property type="protein sequence ID" value="KAK0711325.1"/>
    <property type="molecule type" value="Genomic_DNA"/>
</dbReference>
<evidence type="ECO:0000313" key="7">
    <source>
        <dbReference type="Proteomes" id="UP001172102"/>
    </source>
</evidence>
<proteinExistence type="predicted"/>
<feature type="domain" description="RanBD1" evidence="4">
    <location>
        <begin position="86"/>
        <end position="223"/>
    </location>
</feature>
<reference evidence="6" key="1">
    <citation type="submission" date="2023-06" db="EMBL/GenBank/DDBJ databases">
        <title>Genome-scale phylogeny and comparative genomics of the fungal order Sordariales.</title>
        <authorList>
            <consortium name="Lawrence Berkeley National Laboratory"/>
            <person name="Hensen N."/>
            <person name="Bonometti L."/>
            <person name="Westerberg I."/>
            <person name="Brannstrom I.O."/>
            <person name="Guillou S."/>
            <person name="Cros-Aarteil S."/>
            <person name="Calhoun S."/>
            <person name="Haridas S."/>
            <person name="Kuo A."/>
            <person name="Mondo S."/>
            <person name="Pangilinan J."/>
            <person name="Riley R."/>
            <person name="Labutti K."/>
            <person name="Andreopoulos B."/>
            <person name="Lipzen A."/>
            <person name="Chen C."/>
            <person name="Yanf M."/>
            <person name="Daum C."/>
            <person name="Ng V."/>
            <person name="Clum A."/>
            <person name="Steindorff A."/>
            <person name="Ohm R."/>
            <person name="Martin F."/>
            <person name="Silar P."/>
            <person name="Natvig D."/>
            <person name="Lalanne C."/>
            <person name="Gautier V."/>
            <person name="Ament-Velasquez S.L."/>
            <person name="Kruys A."/>
            <person name="Hutchinson M.I."/>
            <person name="Powell A.J."/>
            <person name="Barry K."/>
            <person name="Miller A.N."/>
            <person name="Grigoriev I.V."/>
            <person name="Debuchy R."/>
            <person name="Gladieux P."/>
            <person name="Thoren M.H."/>
            <person name="Johannesson H."/>
        </authorList>
    </citation>
    <scope>NUCLEOTIDE SEQUENCE</scope>
    <source>
        <strain evidence="6">SMH4607-1</strain>
    </source>
</reference>
<dbReference type="InterPro" id="IPR000156">
    <property type="entry name" value="Ran_bind_dom"/>
</dbReference>
<evidence type="ECO:0000256" key="1">
    <source>
        <dbReference type="ARBA" id="ARBA00023242"/>
    </source>
</evidence>
<feature type="region of interest" description="Disordered" evidence="3">
    <location>
        <begin position="230"/>
        <end position="264"/>
    </location>
</feature>
<dbReference type="CDD" id="cd13179">
    <property type="entry name" value="RanBD_RanBP1"/>
    <property type="match status" value="1"/>
</dbReference>
<name>A0AA40A8U6_9PEZI</name>
<protein>
    <submittedName>
        <fullName evidence="6">RanBP1 domain-containing protein</fullName>
    </submittedName>
</protein>
<dbReference type="Pfam" id="PF00638">
    <property type="entry name" value="Ran_BP1"/>
    <property type="match status" value="1"/>
</dbReference>
<dbReference type="InterPro" id="IPR045256">
    <property type="entry name" value="RanBP1_RanBD"/>
</dbReference>
<gene>
    <name evidence="6" type="ORF">B0H67DRAFT_602126</name>
</gene>
<feature type="compositionally biased region" description="Basic and acidic residues" evidence="3">
    <location>
        <begin position="44"/>
        <end position="57"/>
    </location>
</feature>
<comment type="subcellular location">
    <subcellularLocation>
        <location evidence="2">Nucleus</location>
    </subcellularLocation>
</comment>
<dbReference type="PROSITE" id="PS50196">
    <property type="entry name" value="RANBD1"/>
    <property type="match status" value="1"/>
</dbReference>
<dbReference type="PANTHER" id="PTHR23138">
    <property type="entry name" value="RAN BINDING PROTEIN"/>
    <property type="match status" value="1"/>
</dbReference>
<feature type="region of interest" description="Disordered" evidence="3">
    <location>
        <begin position="391"/>
        <end position="413"/>
    </location>
</feature>
<evidence type="ECO:0000259" key="4">
    <source>
        <dbReference type="PROSITE" id="PS50196"/>
    </source>
</evidence>
<keyword evidence="7" id="KW-1185">Reference proteome</keyword>
<evidence type="ECO:0000313" key="6">
    <source>
        <dbReference type="EMBL" id="KAK0711325.1"/>
    </source>
</evidence>
<evidence type="ECO:0000256" key="3">
    <source>
        <dbReference type="SAM" id="MobiDB-lite"/>
    </source>
</evidence>
<feature type="compositionally biased region" description="Acidic residues" evidence="3">
    <location>
        <begin position="246"/>
        <end position="255"/>
    </location>
</feature>
<keyword evidence="1 2" id="KW-0539">Nucleus</keyword>
<dbReference type="InterPro" id="IPR055129">
    <property type="entry name" value="YEATS_dom"/>
</dbReference>
<dbReference type="InterPro" id="IPR038704">
    <property type="entry name" value="YEAST_sf"/>
</dbReference>
<dbReference type="AlphaFoldDB" id="A0AA40A8U6"/>
<feature type="compositionally biased region" description="Low complexity" evidence="3">
    <location>
        <begin position="11"/>
        <end position="23"/>
    </location>
</feature>
<dbReference type="Gene3D" id="2.60.40.1970">
    <property type="entry name" value="YEATS domain"/>
    <property type="match status" value="1"/>
</dbReference>
<dbReference type="GO" id="GO:0006913">
    <property type="term" value="P:nucleocytoplasmic transport"/>
    <property type="evidence" value="ECO:0007669"/>
    <property type="project" value="InterPro"/>
</dbReference>
<comment type="caution">
    <text evidence="6">The sequence shown here is derived from an EMBL/GenBank/DDBJ whole genome shotgun (WGS) entry which is preliminary data.</text>
</comment>
<dbReference type="GO" id="GO:0005737">
    <property type="term" value="C:cytoplasm"/>
    <property type="evidence" value="ECO:0007669"/>
    <property type="project" value="TreeGrafter"/>
</dbReference>
<sequence>MSAENTDKPVEAAAAPKVSAPAAVEEKHAAVTTSSVFSMFGGGAKKERKDEDADRGDNSGSAKAQREAAAAANADDDAPPESEDVHFEPVIRLTEKVEVKTNEESEEQLFKMRAKLFKFVRESSEWKERGTGDVRLLKHVENGKTRLVMRRDKTLKVCANHYIVPEMKLSPNVGSDRSWVWNAAADVSEGEPEAVTLAIRFANSDNANAFKDAFIKAQKENEALFKKAEEAAAAAEAEEDAKAEAEEANEEANEATEEKKEASQRTIKLVTEQHNINKPAVNEGFPMKQWTVEIYMLDQDQKEHPAKCFHKVVYNLHPSFENPVQTFMEPPFKCTNEGWGEFEMSIDMYTTEKGGKHTFTHDLNFSAPQYEVIHTITFKNPSQALQQILRETGPLPSDEERKSKKVDGSKKKKSTIDIEKMADGITKFGEDELLQVVQMIHDGRDDNTYIQNNIDAGEFSVDLYTLPEPLTKQLWEYMVKAGVV</sequence>
<dbReference type="SMART" id="SM00160">
    <property type="entry name" value="RanBD"/>
    <property type="match status" value="1"/>
</dbReference>
<dbReference type="CDD" id="cd16905">
    <property type="entry name" value="YEATS_Taf14_like"/>
    <property type="match status" value="1"/>
</dbReference>
<feature type="compositionally biased region" description="Basic and acidic residues" evidence="3">
    <location>
        <begin position="1"/>
        <end position="10"/>
    </location>
</feature>
<dbReference type="PANTHER" id="PTHR23138:SF87">
    <property type="entry name" value="E3 SUMO-PROTEIN LIGASE RANBP2"/>
    <property type="match status" value="1"/>
</dbReference>
<evidence type="ECO:0000256" key="2">
    <source>
        <dbReference type="PROSITE-ProRule" id="PRU00376"/>
    </source>
</evidence>
<feature type="compositionally biased region" description="Basic and acidic residues" evidence="3">
    <location>
        <begin position="398"/>
        <end position="413"/>
    </location>
</feature>
<feature type="region of interest" description="Disordered" evidence="3">
    <location>
        <begin position="1"/>
        <end position="89"/>
    </location>
</feature>
<accession>A0AA40A8U6</accession>
<dbReference type="InterPro" id="IPR045255">
    <property type="entry name" value="RanBP1-like"/>
</dbReference>
<dbReference type="FunFam" id="2.30.29.30:FF:000254">
    <property type="entry name" value="Ran-specific GTPase-activating protein 1"/>
    <property type="match status" value="1"/>
</dbReference>
<dbReference type="InterPro" id="IPR011993">
    <property type="entry name" value="PH-like_dom_sf"/>
</dbReference>
<feature type="domain" description="YEATS" evidence="5">
    <location>
        <begin position="257"/>
        <end position="392"/>
    </location>
</feature>
<organism evidence="6 7">
    <name type="scientific">Lasiosphaeris hirsuta</name>
    <dbReference type="NCBI Taxonomy" id="260670"/>
    <lineage>
        <taxon>Eukaryota</taxon>
        <taxon>Fungi</taxon>
        <taxon>Dikarya</taxon>
        <taxon>Ascomycota</taxon>
        <taxon>Pezizomycotina</taxon>
        <taxon>Sordariomycetes</taxon>
        <taxon>Sordariomycetidae</taxon>
        <taxon>Sordariales</taxon>
        <taxon>Lasiosphaeriaceae</taxon>
        <taxon>Lasiosphaeris</taxon>
    </lineage>
</organism>